<dbReference type="GeneID" id="109582678"/>
<dbReference type="PANTHER" id="PTHR43788">
    <property type="entry name" value="DNA2/NAM7 HELICASE FAMILY MEMBER"/>
    <property type="match status" value="1"/>
</dbReference>
<keyword evidence="3" id="KW-0378">Hydrolase</keyword>
<dbReference type="Pfam" id="PF13086">
    <property type="entry name" value="AAA_11"/>
    <property type="match status" value="1"/>
</dbReference>
<dbReference type="Pfam" id="PF04851">
    <property type="entry name" value="ResIII"/>
    <property type="match status" value="1"/>
</dbReference>
<evidence type="ECO:0000256" key="1">
    <source>
        <dbReference type="ARBA" id="ARBA00007913"/>
    </source>
</evidence>
<dbReference type="RefSeq" id="XP_019853096.1">
    <property type="nucleotide sequence ID" value="XM_019997537.1"/>
</dbReference>
<dbReference type="Pfam" id="PF25049">
    <property type="entry name" value="OB_HELZ2"/>
    <property type="match status" value="1"/>
</dbReference>
<proteinExistence type="inferred from homology"/>
<dbReference type="SMART" id="SM00955">
    <property type="entry name" value="RNB"/>
    <property type="match status" value="1"/>
</dbReference>
<evidence type="ECO:0000256" key="6">
    <source>
        <dbReference type="SAM" id="MobiDB-lite"/>
    </source>
</evidence>
<dbReference type="InterPro" id="IPR056787">
    <property type="entry name" value="OB_HELZ2"/>
</dbReference>
<name>A0AAN0J8N5_AMPQE</name>
<dbReference type="Pfam" id="PF00773">
    <property type="entry name" value="RNB"/>
    <property type="match status" value="1"/>
</dbReference>
<keyword evidence="5" id="KW-0067">ATP-binding</keyword>
<dbReference type="InterPro" id="IPR027417">
    <property type="entry name" value="P-loop_NTPase"/>
</dbReference>
<sequence>MAQCQDYNIDQSKSTIHGGRVLQRSISQSHHPLNEPDAKNILSLCDDMKLPITLHNYKAKFTALLYYEEQEHIELLKKKCNGSFVLQKCKPPVLKGDEKSYPPHFYCLQGMSSAQIMYATRASDRHVTVSIGQHSYVAKILSCNYSHIDNKLYICFKDSIGVQSCLIVNTTFNVNHHYFDGLNDCIKRISSKVLRRLIPTPDDFKSAPRDIAIDIRRKLCRGIDLDPEQIQALEAILSNQCSAPVLVPGAFGCGKTRLLAVATECFFREHRETGHRSPCRVLICCHHQHSADFFMENYFSKTLSHFWPVKVLCVMNSQYHIDFSNVIEATDFDISLYRRETAFLLVTTFRGALTISRKKVDPDFFTHILIDEGAQTCEPEALSPLLMANKNTRIVIAGNHQQVGPQLLVLGKAPQQFGLCVSLLQRLLEKYKSIGDITKKNTPSWNINYRSQADLLELPSKLFYNSELRACGTVSCHPKAPYPYVFICSSFTNDIPVDAQCALEADRLLQAVQLYSDKFKSWELKDTCIMTPNLKQANLIKELIRTKFKNLEGVNVITTYEMKGQEYCMLFMSTVESLEPNGRPFDPLKSFCNPALFNRAITRSKSLVVAVGNPLILLLSEATMDNLKWCWREFISRCLRNETFKSTPSDRAQFEQVKIQFFDMLKCDNTADVMKLFQKNSYSQNHFTKPSPLSQAPALTTPSKMHSAQQSSEPSLVTLPSVSCHSAQDRKQPYSQVNQDLPFLNEALSQPQLDVLPSPQEKEKQLTSSPHQTKIYQSPTKQQPHVFSQHPVKQQHCPANEQEQHFKIEQQYAYADKQEKSNQQKIAQEKKGHITDSLPPSKQAGTDNPSTPPKLSSSIKLKGSNAALIPLKSNILPSKSSHTDTVFTKKSASQNKVPISQALKKSVSMQSFKDHDHCPINEELLAATLTPSNYKEKFHQLLCREEDEHERFLRDRCDGFYDLKLSSVNLCMIKHIEKYQEKYKLFCTISNTQLDADAIAYAMQASESIVVLHLSTGDMQANILEAKNKSSLYFLLGLTTYPGVKLEPNVSVTFILKYSYFDRLHRALDSLPLAVLNRLMPSNPCHFSNVVLNNEDIPLPIKCVRDIVKLEYSQRMALKSIMSCEANKAPVLIVGSFGTGKTQLIARAAYEILQQDRTSKVLICAHHQHSADTFMANYFSEMIDSGWYCGKVVRLMANRDYCAPSNCVKYYATIQDWQFKKLNQISIIVTTFSTSLHMLGVVPKDFFTHILLDEGAQTREPESIAPLCLADDNTQIVIAGDHKQVGPSLLVLGELAIKNGLSLSLLERLHILYNDERLTDASSVHSATLLTNFRCHHAILSLPSYLFYDSVLITAAEAVTHLHPEAKYPLHFICSDLSVAKEISTNDNEIEVTILLQEISNYVESWPDQWGEMDLSKICVMTVTAHQKIRVIQKLSHHYLDIDVRTVFDIQGCEYEAIFLSTAEPTTKEGKSKNPTKTPCSQYVFNTALTRAKSLVVCAGNPFLLMTIEESMGNECSCWKEYIRRCILSKTFVVPSQLQDEASQSVVHDRIKMLQKMVFKLSPVIATNFTKDSILKSFQLTLKSIPQYKRSELLKFSYSNCDILDFDDSEESQFKKEGEIEGVFDCELQIKSYRSAIAIPLDQSKEPIVINGLNNRRGAFNNDIVQVEVTVFNSHSASGDDKALVQRSGRVVKVIKAQHPTRYVCRADQYGFINFYPFNKTVPIIANLPKISRKLLRYRPKDDQAPMIHDYITVFREDSIFGANYDIPRIKELIPFELSQNFLFVVEVLQWKKKHRTALGAVIEAVPRTSNIFFTNHLLNLVYNIQEKDEEVHAPLLPPNETNGLHHYNRAFTIDPPLSKDLDDAVSLTPLPEDGNYELAVLIANVAKRINENHPLDKKAKQRGTSVYGAKQRGAQRVHHMFPSSITSQLSLDYLKKRHVLCVPATVVIEEGVVTSVVSGDPKEAMVTSQIQFTYESAKKVMHNEEVDVETRRQVEAFDAVSRPSLLMANTLNLLYEIAMYLRIKRLGDAGYCYDRPEEDEESNWQTHLLIEELMIFCNAVIAEYLHDRLPQQSALFLAQLPILKEEKHDFVKQNQKCLQHSLSLKCYLNEFDNEAAPLILPNTTLHALVDACSRRDHIQLASILNNNKLYPQLAMAEAMSRIINRKASYIVIENSNEHICADHPHTGLLLPTYTHFTSPIRRYADLVVQRLVISLIEGRPIAENSDKINNELCSQLNVKSKAAKDYERADNKACITRSCEASLERAEAFVIQSYKNINDSFELSFSSNHYQCIHGQNTSFSISDLNSHHKNEDGTIVWKIVSISLCQSFSLFSHPDVIDMLPTSSKSSHCSIAAKMYQCTQRLEEGEPQLHWSSADLTVRDKAISLSPECWLVTHQYLKYQNKKNFKEVKSLILQLQQEANKVECQSKRDEGTVAITYEIQRPFTANDIVTVWLGKSLKECLPVPAIQLMEIAPTVRVCLQHNKNPSLCFFVVPLQKASLAAGYHSIEQYVELWSKMLIAESANESVKTKNLIFIRHANLKWNGFTRVDDYIDDPYYKPNNLSLVIPPRNQDSLDFISIKSGDFLCVRYEISDSLNAVYHFAVTSVERESDEKSNQKDIVIRMCAEGDHSCRVTENMYQKLNEGNLTCEIQLIPMPDSFHRVHARLKKILKVNREWSSLSKTIAISDTRSNDFNRLTAGKKQCEISLRVFNDDPLARQLWRGEPGRELNAIQQDSIKRALRNRFQLIQGPPGTGKSETGAHLAYVFAITNEKMSEEVSKKKSVLYCGPSNKSVDVVHKNLHLLNRRLGSKKLQILRIYGRSHERKDYPDPVFDLTQERTNRDDDDDDGRVLEMFRDESLHKRIRNNCPEIVATENRLQELLDQGIIPSLAERKNYKKLITDEEKKEIQKNYDVILCTCNETCSQRLLRSKDILAQCIIDESGMATEPETIAASSLCEHVVLIGDHKQLQPVVMYPPAKECGLGTSLFEKYANQFEKTNDPRLITLELQYRMHSFICQGPSSIFYDSKLKADQIVKERRPLTQSIDLFWSRGQQHPVMFLKVYGIERSTDSKYSRKVDSHSKCNEQEVKTVLKCIKKLVMNYDVKYKSIAVLTPYEAQKSLVLNTIKNDSVLKAKWKSLRVATIVESQGDEYDIVILTTVRSQEVSQIRYKQYVQPDRVWFAENLGFLTNDHQINVGITRARYGLIIIGNDILLKYDPTWNKLIEIYEREGCICTI</sequence>
<dbReference type="CDD" id="cd18808">
    <property type="entry name" value="SF1_C_Upf1"/>
    <property type="match status" value="2"/>
</dbReference>
<keyword evidence="9" id="KW-1185">Reference proteome</keyword>
<evidence type="ECO:0000256" key="5">
    <source>
        <dbReference type="ARBA" id="ARBA00022840"/>
    </source>
</evidence>
<dbReference type="InterPro" id="IPR047187">
    <property type="entry name" value="SF1_C_Upf1"/>
</dbReference>
<reference evidence="9" key="1">
    <citation type="journal article" date="2010" name="Nature">
        <title>The Amphimedon queenslandica genome and the evolution of animal complexity.</title>
        <authorList>
            <person name="Srivastava M."/>
            <person name="Simakov O."/>
            <person name="Chapman J."/>
            <person name="Fahey B."/>
            <person name="Gauthier M.E."/>
            <person name="Mitros T."/>
            <person name="Richards G.S."/>
            <person name="Conaco C."/>
            <person name="Dacre M."/>
            <person name="Hellsten U."/>
            <person name="Larroux C."/>
            <person name="Putnam N.H."/>
            <person name="Stanke M."/>
            <person name="Adamska M."/>
            <person name="Darling A."/>
            <person name="Degnan S.M."/>
            <person name="Oakley T.H."/>
            <person name="Plachetzki D.C."/>
            <person name="Zhai Y."/>
            <person name="Adamski M."/>
            <person name="Calcino A."/>
            <person name="Cummins S.F."/>
            <person name="Goodstein D.M."/>
            <person name="Harris C."/>
            <person name="Jackson D.J."/>
            <person name="Leys S.P."/>
            <person name="Shu S."/>
            <person name="Woodcroft B.J."/>
            <person name="Vervoort M."/>
            <person name="Kosik K.S."/>
            <person name="Manning G."/>
            <person name="Degnan B.M."/>
            <person name="Rokhsar D.S."/>
        </authorList>
    </citation>
    <scope>NUCLEOTIDE SEQUENCE [LARGE SCALE GENOMIC DNA]</scope>
</reference>
<dbReference type="InterPro" id="IPR006935">
    <property type="entry name" value="Helicase/UvrB_N"/>
</dbReference>
<evidence type="ECO:0000256" key="3">
    <source>
        <dbReference type="ARBA" id="ARBA00022801"/>
    </source>
</evidence>
<reference evidence="8" key="2">
    <citation type="submission" date="2024-06" db="UniProtKB">
        <authorList>
            <consortium name="EnsemblMetazoa"/>
        </authorList>
    </citation>
    <scope>IDENTIFICATION</scope>
</reference>
<feature type="region of interest" description="Disordered" evidence="6">
    <location>
        <begin position="687"/>
        <end position="734"/>
    </location>
</feature>
<dbReference type="EnsemblMetazoa" id="XM_019997537.1">
    <property type="protein sequence ID" value="XP_019853096.1"/>
    <property type="gene ID" value="LOC109582678"/>
</dbReference>
<evidence type="ECO:0000313" key="9">
    <source>
        <dbReference type="Proteomes" id="UP000007879"/>
    </source>
</evidence>
<feature type="domain" description="RNB" evidence="7">
    <location>
        <begin position="1842"/>
        <end position="2219"/>
    </location>
</feature>
<protein>
    <recommendedName>
        <fullName evidence="7">RNB domain-containing protein</fullName>
    </recommendedName>
</protein>
<evidence type="ECO:0000313" key="8">
    <source>
        <dbReference type="EnsemblMetazoa" id="XP_019853096.1"/>
    </source>
</evidence>
<dbReference type="KEGG" id="aqu:109582678"/>
<evidence type="ECO:0000256" key="4">
    <source>
        <dbReference type="ARBA" id="ARBA00022806"/>
    </source>
</evidence>
<feature type="compositionally biased region" description="Polar residues" evidence="6">
    <location>
        <begin position="687"/>
        <end position="726"/>
    </location>
</feature>
<dbReference type="PANTHER" id="PTHR43788:SF16">
    <property type="entry name" value="HELICASE WITH ZINC FINGER 2"/>
    <property type="match status" value="1"/>
</dbReference>
<comment type="similarity">
    <text evidence="1">Belongs to the DNA2/NAM7 helicase family.</text>
</comment>
<dbReference type="GO" id="GO:0043139">
    <property type="term" value="F:5'-3' DNA helicase activity"/>
    <property type="evidence" value="ECO:0007669"/>
    <property type="project" value="TreeGrafter"/>
</dbReference>
<feature type="compositionally biased region" description="Basic and acidic residues" evidence="6">
    <location>
        <begin position="816"/>
        <end position="834"/>
    </location>
</feature>
<dbReference type="InterPro" id="IPR041677">
    <property type="entry name" value="DNA2/NAM7_AAA_11"/>
</dbReference>
<dbReference type="SUPFAM" id="SSF50249">
    <property type="entry name" value="Nucleic acid-binding proteins"/>
    <property type="match status" value="2"/>
</dbReference>
<dbReference type="SUPFAM" id="SSF52540">
    <property type="entry name" value="P-loop containing nucleoside triphosphate hydrolases"/>
    <property type="match status" value="3"/>
</dbReference>
<dbReference type="Pfam" id="PF13087">
    <property type="entry name" value="AAA_12"/>
    <property type="match status" value="3"/>
</dbReference>
<keyword evidence="2" id="KW-0547">Nucleotide-binding</keyword>
<feature type="region of interest" description="Disordered" evidence="6">
    <location>
        <begin position="758"/>
        <end position="800"/>
    </location>
</feature>
<dbReference type="GO" id="GO:0016787">
    <property type="term" value="F:hydrolase activity"/>
    <property type="evidence" value="ECO:0007669"/>
    <property type="project" value="UniProtKB-KW"/>
</dbReference>
<dbReference type="InterPro" id="IPR041679">
    <property type="entry name" value="DNA2/NAM7-like_C"/>
</dbReference>
<accession>A0AAN0J8N5</accession>
<dbReference type="GO" id="GO:0004540">
    <property type="term" value="F:RNA nuclease activity"/>
    <property type="evidence" value="ECO:0007669"/>
    <property type="project" value="InterPro"/>
</dbReference>
<feature type="compositionally biased region" description="Polar residues" evidence="6">
    <location>
        <begin position="766"/>
        <end position="786"/>
    </location>
</feature>
<dbReference type="GO" id="GO:0003677">
    <property type="term" value="F:DNA binding"/>
    <property type="evidence" value="ECO:0007669"/>
    <property type="project" value="InterPro"/>
</dbReference>
<dbReference type="InterPro" id="IPR012340">
    <property type="entry name" value="NA-bd_OB-fold"/>
</dbReference>
<dbReference type="GO" id="GO:0003723">
    <property type="term" value="F:RNA binding"/>
    <property type="evidence" value="ECO:0007669"/>
    <property type="project" value="InterPro"/>
</dbReference>
<dbReference type="Gene3D" id="3.40.50.300">
    <property type="entry name" value="P-loop containing nucleotide triphosphate hydrolases"/>
    <property type="match status" value="6"/>
</dbReference>
<feature type="compositionally biased region" description="Polar residues" evidence="6">
    <location>
        <begin position="838"/>
        <end position="858"/>
    </location>
</feature>
<evidence type="ECO:0000259" key="7">
    <source>
        <dbReference type="SMART" id="SM00955"/>
    </source>
</evidence>
<dbReference type="InterPro" id="IPR050534">
    <property type="entry name" value="Coronavir_polyprotein_1ab"/>
</dbReference>
<organism evidence="8 9">
    <name type="scientific">Amphimedon queenslandica</name>
    <name type="common">Sponge</name>
    <dbReference type="NCBI Taxonomy" id="400682"/>
    <lineage>
        <taxon>Eukaryota</taxon>
        <taxon>Metazoa</taxon>
        <taxon>Porifera</taxon>
        <taxon>Demospongiae</taxon>
        <taxon>Heteroscleromorpha</taxon>
        <taxon>Haplosclerida</taxon>
        <taxon>Niphatidae</taxon>
        <taxon>Amphimedon</taxon>
    </lineage>
</organism>
<dbReference type="InterPro" id="IPR001900">
    <property type="entry name" value="RNase_II/R"/>
</dbReference>
<feature type="region of interest" description="Disordered" evidence="6">
    <location>
        <begin position="816"/>
        <end position="858"/>
    </location>
</feature>
<keyword evidence="4" id="KW-0347">Helicase</keyword>
<dbReference type="Proteomes" id="UP000007879">
    <property type="component" value="Unassembled WGS sequence"/>
</dbReference>
<evidence type="ECO:0000256" key="2">
    <source>
        <dbReference type="ARBA" id="ARBA00022741"/>
    </source>
</evidence>
<dbReference type="GO" id="GO:0005524">
    <property type="term" value="F:ATP binding"/>
    <property type="evidence" value="ECO:0007669"/>
    <property type="project" value="UniProtKB-KW"/>
</dbReference>